<comment type="function">
    <text evidence="9">Stores iron in a soluble, non-toxic, readily available form. Important for iron homeostasis. Iron is taken up in the ferrous form and deposited as ferric hydroxides after oxidation.</text>
</comment>
<dbReference type="RefSeq" id="XP_002506414.1">
    <property type="nucleotide sequence ID" value="XM_002506368.1"/>
</dbReference>
<dbReference type="Gene3D" id="1.20.1260.10">
    <property type="match status" value="1"/>
</dbReference>
<dbReference type="EC" id="1.16.3.1" evidence="9"/>
<evidence type="ECO:0000256" key="4">
    <source>
        <dbReference type="ARBA" id="ARBA00023004"/>
    </source>
</evidence>
<dbReference type="PROSITE" id="PS50905">
    <property type="entry name" value="FERRITIN_LIKE"/>
    <property type="match status" value="1"/>
</dbReference>
<sequence>MSTVIASSLSARVAVAGTARGSSTRKSSSIAANPRSRRAVVAMAGPSKDATKETALTKPFEAIVEARNSHPIADNRSDSFARTSHFTKECEIAINEQINIEYNVSYIYHAMYAYFARDNVYLPGIAKHFLKESLEERGHAELLMNYQITRGGRVELQAIMPPQVEYDHPEKGDALYAFELSLSLEKLNNDRLVALHRIAEDAEDAALQDFIEGELLEDQVKSIQEVSEFVAQLRRMGNKGDAVWHFDQMMLNREA</sequence>
<dbReference type="SUPFAM" id="SSF47240">
    <property type="entry name" value="Ferritin-like"/>
    <property type="match status" value="1"/>
</dbReference>
<dbReference type="eggNOG" id="KOG2332">
    <property type="taxonomic scope" value="Eukaryota"/>
</dbReference>
<evidence type="ECO:0000256" key="3">
    <source>
        <dbReference type="ARBA" id="ARBA00022723"/>
    </source>
</evidence>
<dbReference type="OMA" id="REHACKF"/>
<evidence type="ECO:0000313" key="11">
    <source>
        <dbReference type="EMBL" id="ACO67672.1"/>
    </source>
</evidence>
<dbReference type="InterPro" id="IPR008331">
    <property type="entry name" value="Ferritin_DPS_dom"/>
</dbReference>
<gene>
    <name evidence="11" type="primary">FTN</name>
    <name evidence="11" type="ORF">MICPUN_96750</name>
</gene>
<dbReference type="GO" id="GO:0008198">
    <property type="term" value="F:ferrous iron binding"/>
    <property type="evidence" value="ECO:0007669"/>
    <property type="project" value="TreeGrafter"/>
</dbReference>
<dbReference type="InterPro" id="IPR009040">
    <property type="entry name" value="Ferritin-like_diiron"/>
</dbReference>
<keyword evidence="2 9" id="KW-0409">Iron storage</keyword>
<dbReference type="OrthoDB" id="186462at2759"/>
<dbReference type="InParanoid" id="C1EIF3"/>
<dbReference type="GO" id="GO:0008199">
    <property type="term" value="F:ferric iron binding"/>
    <property type="evidence" value="ECO:0007669"/>
    <property type="project" value="InterPro"/>
</dbReference>
<dbReference type="CDD" id="cd01056">
    <property type="entry name" value="Euk_Ferritin"/>
    <property type="match status" value="1"/>
</dbReference>
<dbReference type="GO" id="GO:0004322">
    <property type="term" value="F:ferroxidase activity"/>
    <property type="evidence" value="ECO:0007669"/>
    <property type="project" value="UniProtKB-EC"/>
</dbReference>
<dbReference type="FunCoup" id="C1EIF3">
    <property type="interactions" value="208"/>
</dbReference>
<dbReference type="STRING" id="296587.C1EIF3"/>
<dbReference type="InterPro" id="IPR001519">
    <property type="entry name" value="Ferritin"/>
</dbReference>
<dbReference type="AlphaFoldDB" id="C1EIF3"/>
<dbReference type="GO" id="GO:0006826">
    <property type="term" value="P:iron ion transport"/>
    <property type="evidence" value="ECO:0007669"/>
    <property type="project" value="InterPro"/>
</dbReference>
<protein>
    <recommendedName>
        <fullName evidence="9">Ferritin</fullName>
        <ecNumber evidence="9">1.16.3.1</ecNumber>
    </recommendedName>
</protein>
<feature type="binding site" evidence="8">
    <location>
        <position position="101"/>
    </location>
    <ligand>
        <name>Fe cation</name>
        <dbReference type="ChEBI" id="CHEBI:24875"/>
        <label>1</label>
    </ligand>
</feature>
<evidence type="ECO:0000256" key="7">
    <source>
        <dbReference type="ARBA" id="ARBA00047990"/>
    </source>
</evidence>
<keyword evidence="3 8" id="KW-0479">Metal-binding</keyword>
<dbReference type="GO" id="GO:0006879">
    <property type="term" value="P:intracellular iron ion homeostasis"/>
    <property type="evidence" value="ECO:0007669"/>
    <property type="project" value="UniProtKB-KW"/>
</dbReference>
<dbReference type="GO" id="GO:0005737">
    <property type="term" value="C:cytoplasm"/>
    <property type="evidence" value="ECO:0007669"/>
    <property type="project" value="TreeGrafter"/>
</dbReference>
<keyword evidence="12" id="KW-1185">Reference proteome</keyword>
<evidence type="ECO:0000256" key="2">
    <source>
        <dbReference type="ARBA" id="ARBA00022434"/>
    </source>
</evidence>
<feature type="binding site" evidence="8">
    <location>
        <position position="185"/>
    </location>
    <ligand>
        <name>Fe cation</name>
        <dbReference type="ChEBI" id="CHEBI:24875"/>
        <label>1</label>
    </ligand>
</feature>
<dbReference type="EMBL" id="CP001333">
    <property type="protein sequence ID" value="ACO67672.1"/>
    <property type="molecule type" value="Genomic_DNA"/>
</dbReference>
<name>C1EIF3_MICCC</name>
<dbReference type="InterPro" id="IPR009078">
    <property type="entry name" value="Ferritin-like_SF"/>
</dbReference>
<comment type="function">
    <text evidence="5">Stores iron in a soluble, non-toxic, readily available form. Important for iron homeostasis. Has ferroxidase activity. Iron is taken up in the ferrous form and deposited as ferric hydroxides after oxidation.</text>
</comment>
<comment type="catalytic activity">
    <reaction evidence="7 9">
        <text>4 Fe(2+) + O2 + 4 H(+) = 4 Fe(3+) + 2 H2O</text>
        <dbReference type="Rhea" id="RHEA:11148"/>
        <dbReference type="ChEBI" id="CHEBI:15377"/>
        <dbReference type="ChEBI" id="CHEBI:15378"/>
        <dbReference type="ChEBI" id="CHEBI:15379"/>
        <dbReference type="ChEBI" id="CHEBI:29033"/>
        <dbReference type="ChEBI" id="CHEBI:29034"/>
        <dbReference type="EC" id="1.16.3.1"/>
    </reaction>
</comment>
<organism evidence="11 12">
    <name type="scientific">Micromonas commoda (strain RCC299 / NOUM17 / CCMP2709)</name>
    <name type="common">Picoplanktonic green alga</name>
    <dbReference type="NCBI Taxonomy" id="296587"/>
    <lineage>
        <taxon>Eukaryota</taxon>
        <taxon>Viridiplantae</taxon>
        <taxon>Chlorophyta</taxon>
        <taxon>Mamiellophyceae</taxon>
        <taxon>Mamiellales</taxon>
        <taxon>Mamiellaceae</taxon>
        <taxon>Micromonas</taxon>
    </lineage>
</organism>
<dbReference type="PANTHER" id="PTHR11431:SF75">
    <property type="entry name" value="FERRITIN"/>
    <property type="match status" value="1"/>
</dbReference>
<accession>C1EIF3</accession>
<feature type="binding site" evidence="8">
    <location>
        <position position="219"/>
    </location>
    <ligand>
        <name>Fe cation</name>
        <dbReference type="ChEBI" id="CHEBI:24875"/>
        <label>1</label>
    </ligand>
</feature>
<reference evidence="11 12" key="1">
    <citation type="journal article" date="2009" name="Science">
        <title>Green evolution and dynamic adaptations revealed by genomes of the marine picoeukaryotes Micromonas.</title>
        <authorList>
            <person name="Worden A.Z."/>
            <person name="Lee J.H."/>
            <person name="Mock T."/>
            <person name="Rouze P."/>
            <person name="Simmons M.P."/>
            <person name="Aerts A.L."/>
            <person name="Allen A.E."/>
            <person name="Cuvelier M.L."/>
            <person name="Derelle E."/>
            <person name="Everett M.V."/>
            <person name="Foulon E."/>
            <person name="Grimwood J."/>
            <person name="Gundlach H."/>
            <person name="Henrissat B."/>
            <person name="Napoli C."/>
            <person name="McDonald S.M."/>
            <person name="Parker M.S."/>
            <person name="Rombauts S."/>
            <person name="Salamov A."/>
            <person name="Von Dassow P."/>
            <person name="Badger J.H."/>
            <person name="Coutinho P.M."/>
            <person name="Demir E."/>
            <person name="Dubchak I."/>
            <person name="Gentemann C."/>
            <person name="Eikrem W."/>
            <person name="Gready J.E."/>
            <person name="John U."/>
            <person name="Lanier W."/>
            <person name="Lindquist E.A."/>
            <person name="Lucas S."/>
            <person name="Mayer K.F."/>
            <person name="Moreau H."/>
            <person name="Not F."/>
            <person name="Otillar R."/>
            <person name="Panaud O."/>
            <person name="Pangilinan J."/>
            <person name="Paulsen I."/>
            <person name="Piegu B."/>
            <person name="Poliakov A."/>
            <person name="Robbens S."/>
            <person name="Schmutz J."/>
            <person name="Toulza E."/>
            <person name="Wyss T."/>
            <person name="Zelensky A."/>
            <person name="Zhou K."/>
            <person name="Armbrust E.V."/>
            <person name="Bhattacharya D."/>
            <person name="Goodenough U.W."/>
            <person name="Van de Peer Y."/>
            <person name="Grigoriev I.V."/>
        </authorList>
    </citation>
    <scope>NUCLEOTIDE SEQUENCE [LARGE SCALE GENOMIC DNA]</scope>
    <source>
        <strain evidence="12">RCC299 / NOUM17</strain>
    </source>
</reference>
<keyword evidence="9" id="KW-0560">Oxidoreductase</keyword>
<evidence type="ECO:0000259" key="10">
    <source>
        <dbReference type="PROSITE" id="PS50905"/>
    </source>
</evidence>
<evidence type="ECO:0000256" key="9">
    <source>
        <dbReference type="RuleBase" id="RU361145"/>
    </source>
</evidence>
<feature type="binding site" evidence="8">
    <location>
        <position position="139"/>
    </location>
    <ligand>
        <name>Fe cation</name>
        <dbReference type="ChEBI" id="CHEBI:24875"/>
        <label>1</label>
    </ligand>
</feature>
<keyword evidence="4 8" id="KW-0408">Iron</keyword>
<proteinExistence type="inferred from homology"/>
<feature type="domain" description="Ferritin-like diiron" evidence="10">
    <location>
        <begin position="84"/>
        <end position="237"/>
    </location>
</feature>
<dbReference type="InterPro" id="IPR012347">
    <property type="entry name" value="Ferritin-like"/>
</dbReference>
<feature type="binding site" evidence="8">
    <location>
        <position position="136"/>
    </location>
    <ligand>
        <name>Fe cation</name>
        <dbReference type="ChEBI" id="CHEBI:24875"/>
        <label>1</label>
    </ligand>
</feature>
<dbReference type="Pfam" id="PF00210">
    <property type="entry name" value="Ferritin"/>
    <property type="match status" value="1"/>
</dbReference>
<dbReference type="Proteomes" id="UP000002009">
    <property type="component" value="Chromosome 15"/>
</dbReference>
<dbReference type="GeneID" id="8249522"/>
<comment type="subunit">
    <text evidence="6">Oligomer of 24 subunits. There are two types of subunits: L (light) chain and H (heavy) chain. The major chain can be light or heavy, depending on the species and tissue type. The functional molecule forms a roughly spherical shell with a diameter of 12 nm and contains a central cavity into which the insoluble mineral iron core is deposited.</text>
</comment>
<evidence type="ECO:0000313" key="12">
    <source>
        <dbReference type="Proteomes" id="UP000002009"/>
    </source>
</evidence>
<evidence type="ECO:0000256" key="5">
    <source>
        <dbReference type="ARBA" id="ARBA00025111"/>
    </source>
</evidence>
<evidence type="ECO:0000256" key="1">
    <source>
        <dbReference type="ARBA" id="ARBA00007513"/>
    </source>
</evidence>
<dbReference type="PANTHER" id="PTHR11431">
    <property type="entry name" value="FERRITIN"/>
    <property type="match status" value="1"/>
</dbReference>
<evidence type="ECO:0000256" key="6">
    <source>
        <dbReference type="ARBA" id="ARBA00026060"/>
    </source>
</evidence>
<comment type="similarity">
    <text evidence="1 9">Belongs to the ferritin family.</text>
</comment>
<evidence type="ECO:0000256" key="8">
    <source>
        <dbReference type="PIRSR" id="PIRSR601519-1"/>
    </source>
</evidence>
<dbReference type="KEGG" id="mis:MICPUN_96750"/>